<reference evidence="2" key="1">
    <citation type="journal article" date="2019" name="Int. J. Syst. Evol. Microbiol.">
        <title>The Global Catalogue of Microorganisms (GCM) 10K type strain sequencing project: providing services to taxonomists for standard genome sequencing and annotation.</title>
        <authorList>
            <consortium name="The Broad Institute Genomics Platform"/>
            <consortium name="The Broad Institute Genome Sequencing Center for Infectious Disease"/>
            <person name="Wu L."/>
            <person name="Ma J."/>
        </authorList>
    </citation>
    <scope>NUCLEOTIDE SEQUENCE [LARGE SCALE GENOMIC DNA]</scope>
    <source>
        <strain evidence="2">KCTC 52366</strain>
    </source>
</reference>
<dbReference type="Proteomes" id="UP001595632">
    <property type="component" value="Unassembled WGS sequence"/>
</dbReference>
<proteinExistence type="predicted"/>
<name>A0ABV7GPN2_9RHOB</name>
<dbReference type="SUPFAM" id="SSF47473">
    <property type="entry name" value="EF-hand"/>
    <property type="match status" value="1"/>
</dbReference>
<keyword evidence="2" id="KW-1185">Reference proteome</keyword>
<sequence length="81" mass="8338">MKNALITLGILAATGDTAVAMTMEQMDANGDRSVSLAEIQSVHPAVTREQFATADENSDGLLNDAELAAAQQMGLIPAGHG</sequence>
<dbReference type="InterPro" id="IPR011992">
    <property type="entry name" value="EF-hand-dom_pair"/>
</dbReference>
<dbReference type="Gene3D" id="1.10.238.10">
    <property type="entry name" value="EF-hand"/>
    <property type="match status" value="1"/>
</dbReference>
<dbReference type="PROSITE" id="PS00018">
    <property type="entry name" value="EF_HAND_1"/>
    <property type="match status" value="1"/>
</dbReference>
<evidence type="ECO:0000313" key="1">
    <source>
        <dbReference type="EMBL" id="MFC3141476.1"/>
    </source>
</evidence>
<comment type="caution">
    <text evidence="1">The sequence shown here is derived from an EMBL/GenBank/DDBJ whole genome shotgun (WGS) entry which is preliminary data.</text>
</comment>
<gene>
    <name evidence="1" type="ORF">ACFOGP_02090</name>
</gene>
<protein>
    <submittedName>
        <fullName evidence="1">EF-hand domain-containing protein</fullName>
    </submittedName>
</protein>
<dbReference type="EMBL" id="JBHRTB010000010">
    <property type="protein sequence ID" value="MFC3141476.1"/>
    <property type="molecule type" value="Genomic_DNA"/>
</dbReference>
<evidence type="ECO:0000313" key="2">
    <source>
        <dbReference type="Proteomes" id="UP001595632"/>
    </source>
</evidence>
<dbReference type="InterPro" id="IPR018247">
    <property type="entry name" value="EF_Hand_1_Ca_BS"/>
</dbReference>
<organism evidence="1 2">
    <name type="scientific">Psychromarinibacter halotolerans</name>
    <dbReference type="NCBI Taxonomy" id="1775175"/>
    <lineage>
        <taxon>Bacteria</taxon>
        <taxon>Pseudomonadati</taxon>
        <taxon>Pseudomonadota</taxon>
        <taxon>Alphaproteobacteria</taxon>
        <taxon>Rhodobacterales</taxon>
        <taxon>Paracoccaceae</taxon>
        <taxon>Psychromarinibacter</taxon>
    </lineage>
</organism>
<dbReference type="RefSeq" id="WP_275632263.1">
    <property type="nucleotide sequence ID" value="NZ_JARGYD010000002.1"/>
</dbReference>
<accession>A0ABV7GPN2</accession>